<proteinExistence type="predicted"/>
<dbReference type="OrthoDB" id="3243310at2759"/>
<feature type="region of interest" description="Disordered" evidence="1">
    <location>
        <begin position="1"/>
        <end position="37"/>
    </location>
</feature>
<feature type="region of interest" description="Disordered" evidence="1">
    <location>
        <begin position="144"/>
        <end position="400"/>
    </location>
</feature>
<organism evidence="2 3">
    <name type="scientific">Hericium alpestre</name>
    <dbReference type="NCBI Taxonomy" id="135208"/>
    <lineage>
        <taxon>Eukaryota</taxon>
        <taxon>Fungi</taxon>
        <taxon>Dikarya</taxon>
        <taxon>Basidiomycota</taxon>
        <taxon>Agaricomycotina</taxon>
        <taxon>Agaricomycetes</taxon>
        <taxon>Russulales</taxon>
        <taxon>Hericiaceae</taxon>
        <taxon>Hericium</taxon>
    </lineage>
</organism>
<name>A0A4Z0A7S4_9AGAM</name>
<feature type="compositionally biased region" description="Polar residues" evidence="1">
    <location>
        <begin position="344"/>
        <end position="355"/>
    </location>
</feature>
<evidence type="ECO:0000256" key="1">
    <source>
        <dbReference type="SAM" id="MobiDB-lite"/>
    </source>
</evidence>
<dbReference type="Proteomes" id="UP000298061">
    <property type="component" value="Unassembled WGS sequence"/>
</dbReference>
<feature type="compositionally biased region" description="Basic and acidic residues" evidence="1">
    <location>
        <begin position="357"/>
        <end position="378"/>
    </location>
</feature>
<reference evidence="2 3" key="1">
    <citation type="submission" date="2019-02" db="EMBL/GenBank/DDBJ databases">
        <title>Genome sequencing of the rare red list fungi Hericium alpestre (H. flagellum).</title>
        <authorList>
            <person name="Buettner E."/>
            <person name="Kellner H."/>
        </authorList>
    </citation>
    <scope>NUCLEOTIDE SEQUENCE [LARGE SCALE GENOMIC DNA]</scope>
    <source>
        <strain evidence="2 3">DSM 108284</strain>
    </source>
</reference>
<evidence type="ECO:0000313" key="3">
    <source>
        <dbReference type="Proteomes" id="UP000298061"/>
    </source>
</evidence>
<sequence length="400" mass="43757">MHQQMAQPVPPQHQHSLSQSNIHQQVPLPPPPQHSLTQPNVHQFVNPQMAYHRPIPRVPPPQFLSMESFQMTPQLLAEIDQAHQLGTQGLAYAGAMSTQAPPNLSGLAGVAYAGGASSGAIPKTHFEAGSPPKDHPIMERLKASERVSPKEPENAQRSGATLVRRDTREKEKERDIGRRGSLKRDPPSQLPPALQPSHSQAPPREGSPQYHTPLTTPNEHTAAYTQYERELYAHPGHAEASSPPGVRKVSASSSTSVPAQSDSPALRGTPPTAPKVASQTPPAQTTKTRTPDKSLPVQEEPEEELVEGNAKPVQDSERDRWGPPASNEYMRYDHDMQYEKQLRGLTSQSSPTPSSDLHPEGRPSRYDDRHDHDITGGRDDDDDVEAAEDGRIGQNGHGDE</sequence>
<comment type="caution">
    <text evidence="2">The sequence shown here is derived from an EMBL/GenBank/DDBJ whole genome shotgun (WGS) entry which is preliminary data.</text>
</comment>
<accession>A0A4Z0A7S4</accession>
<dbReference type="EMBL" id="SFCI01000119">
    <property type="protein sequence ID" value="TFY82324.1"/>
    <property type="molecule type" value="Genomic_DNA"/>
</dbReference>
<feature type="compositionally biased region" description="Basic and acidic residues" evidence="1">
    <location>
        <begin position="144"/>
        <end position="154"/>
    </location>
</feature>
<feature type="compositionally biased region" description="Low complexity" evidence="1">
    <location>
        <begin position="249"/>
        <end position="264"/>
    </location>
</feature>
<gene>
    <name evidence="2" type="ORF">EWM64_g1696</name>
</gene>
<feature type="compositionally biased region" description="Basic and acidic residues" evidence="1">
    <location>
        <begin position="163"/>
        <end position="186"/>
    </location>
</feature>
<dbReference type="AlphaFoldDB" id="A0A4Z0A7S4"/>
<evidence type="ECO:0000313" key="2">
    <source>
        <dbReference type="EMBL" id="TFY82324.1"/>
    </source>
</evidence>
<feature type="compositionally biased region" description="Polar residues" evidence="1">
    <location>
        <begin position="277"/>
        <end position="288"/>
    </location>
</feature>
<protein>
    <submittedName>
        <fullName evidence="2">Uncharacterized protein</fullName>
    </submittedName>
</protein>
<feature type="compositionally biased region" description="Polar residues" evidence="1">
    <location>
        <begin position="13"/>
        <end position="22"/>
    </location>
</feature>
<keyword evidence="3" id="KW-1185">Reference proteome</keyword>
<dbReference type="STRING" id="135208.A0A4Z0A7S4"/>
<feature type="compositionally biased region" description="Polar residues" evidence="1">
    <location>
        <begin position="209"/>
        <end position="219"/>
    </location>
</feature>
<feature type="compositionally biased region" description="Basic and acidic residues" evidence="1">
    <location>
        <begin position="330"/>
        <end position="342"/>
    </location>
</feature>